<feature type="non-terminal residue" evidence="1">
    <location>
        <position position="1"/>
    </location>
</feature>
<comment type="caution">
    <text evidence="1">The sequence shown here is derived from an EMBL/GenBank/DDBJ whole genome shotgun (WGS) entry which is preliminary data.</text>
</comment>
<evidence type="ECO:0000313" key="1">
    <source>
        <dbReference type="EMBL" id="GMT25659.1"/>
    </source>
</evidence>
<evidence type="ECO:0000313" key="2">
    <source>
        <dbReference type="Proteomes" id="UP001432322"/>
    </source>
</evidence>
<feature type="non-terminal residue" evidence="1">
    <location>
        <position position="72"/>
    </location>
</feature>
<protein>
    <submittedName>
        <fullName evidence="1">Uncharacterized protein</fullName>
    </submittedName>
</protein>
<proteinExistence type="predicted"/>
<accession>A0AAV5W718</accession>
<dbReference type="EMBL" id="BTSY01000004">
    <property type="protein sequence ID" value="GMT25659.1"/>
    <property type="molecule type" value="Genomic_DNA"/>
</dbReference>
<dbReference type="AlphaFoldDB" id="A0AAV5W718"/>
<dbReference type="Proteomes" id="UP001432322">
    <property type="component" value="Unassembled WGS sequence"/>
</dbReference>
<organism evidence="1 2">
    <name type="scientific">Pristionchus fissidentatus</name>
    <dbReference type="NCBI Taxonomy" id="1538716"/>
    <lineage>
        <taxon>Eukaryota</taxon>
        <taxon>Metazoa</taxon>
        <taxon>Ecdysozoa</taxon>
        <taxon>Nematoda</taxon>
        <taxon>Chromadorea</taxon>
        <taxon>Rhabditida</taxon>
        <taxon>Rhabditina</taxon>
        <taxon>Diplogasteromorpha</taxon>
        <taxon>Diplogasteroidea</taxon>
        <taxon>Neodiplogasteridae</taxon>
        <taxon>Pristionchus</taxon>
    </lineage>
</organism>
<keyword evidence="2" id="KW-1185">Reference proteome</keyword>
<sequence length="72" mass="7870">SLSRSLSLPFSLSLSHISVMATLEFGKGSEIDKNFWPQQASDGTVFYVQLGNSSAISVLYTGQRLTAIKSWD</sequence>
<reference evidence="1" key="1">
    <citation type="submission" date="2023-10" db="EMBL/GenBank/DDBJ databases">
        <title>Genome assembly of Pristionchus species.</title>
        <authorList>
            <person name="Yoshida K."/>
            <person name="Sommer R.J."/>
        </authorList>
    </citation>
    <scope>NUCLEOTIDE SEQUENCE</scope>
    <source>
        <strain evidence="1">RS5133</strain>
    </source>
</reference>
<gene>
    <name evidence="1" type="ORF">PFISCL1PPCAC_16956</name>
</gene>
<name>A0AAV5W718_9BILA</name>